<sequence length="60" mass="7052">MKKLIDGVILISNIRYKYHLYCTLISIIGFSIKIIIFILLIYKLIRLIQNNKNIENTKLG</sequence>
<dbReference type="AlphaFoldDB" id="A0AA89CSZ4"/>
<keyword evidence="1" id="KW-0472">Membrane</keyword>
<keyword evidence="1" id="KW-1133">Transmembrane helix</keyword>
<keyword evidence="1" id="KW-0812">Transmembrane</keyword>
<feature type="transmembrane region" description="Helical" evidence="1">
    <location>
        <begin position="18"/>
        <end position="42"/>
    </location>
</feature>
<protein>
    <submittedName>
        <fullName evidence="2">Uncharacterized protein</fullName>
    </submittedName>
</protein>
<gene>
    <name evidence="2" type="ORF">Z969_03055</name>
</gene>
<evidence type="ECO:0000256" key="1">
    <source>
        <dbReference type="SAM" id="Phobius"/>
    </source>
</evidence>
<proteinExistence type="predicted"/>
<accession>A0AA89CSZ4</accession>
<name>A0AA89CSZ4_CLONO</name>
<evidence type="ECO:0000313" key="2">
    <source>
        <dbReference type="EMBL" id="KGN02988.1"/>
    </source>
</evidence>
<organism evidence="2 3">
    <name type="scientific">Clostridium novyi A str. 4570</name>
    <dbReference type="NCBI Taxonomy" id="1444290"/>
    <lineage>
        <taxon>Bacteria</taxon>
        <taxon>Bacillati</taxon>
        <taxon>Bacillota</taxon>
        <taxon>Clostridia</taxon>
        <taxon>Eubacteriales</taxon>
        <taxon>Clostridiaceae</taxon>
        <taxon>Clostridium</taxon>
    </lineage>
</organism>
<evidence type="ECO:0000313" key="3">
    <source>
        <dbReference type="Proteomes" id="UP000030016"/>
    </source>
</evidence>
<comment type="caution">
    <text evidence="2">The sequence shown here is derived from an EMBL/GenBank/DDBJ whole genome shotgun (WGS) entry which is preliminary data.</text>
</comment>
<dbReference type="EMBL" id="JDRX01000004">
    <property type="protein sequence ID" value="KGN02988.1"/>
    <property type="molecule type" value="Genomic_DNA"/>
</dbReference>
<reference evidence="2 3" key="1">
    <citation type="submission" date="2014-01" db="EMBL/GenBank/DDBJ databases">
        <title>Plasmidome dynamics in the species complex Clostridium novyi sensu lato converts strains of independent lineages into distinctly different pathogens.</title>
        <authorList>
            <person name="Skarin H."/>
            <person name="Segerman B."/>
        </authorList>
    </citation>
    <scope>NUCLEOTIDE SEQUENCE [LARGE SCALE GENOMIC DNA]</scope>
    <source>
        <strain evidence="2 3">4570</strain>
    </source>
</reference>
<dbReference type="Proteomes" id="UP000030016">
    <property type="component" value="Unassembled WGS sequence"/>
</dbReference>